<reference evidence="6 7" key="1">
    <citation type="journal article" date="2013" name="Int. J. Syst. Evol. Microbiol.">
        <title>Ilumatobacter nonamiense sp. nov. and Ilumatobacter coccineum sp. nov., isolated from seashore sand.</title>
        <authorList>
            <person name="Matsumoto A."/>
            <person name="Kasai H."/>
            <person name="Matsuo Y."/>
            <person name="Shizuri Y."/>
            <person name="Ichikawa N."/>
            <person name="Fujita N."/>
            <person name="Omura S."/>
            <person name="Takahashi Y."/>
        </authorList>
    </citation>
    <scope>NUCLEOTIDE SEQUENCE [LARGE SCALE GENOMIC DNA]</scope>
    <source>
        <strain evidence="7">NBRC 103263 / KCTC 29153 / YM16-304</strain>
    </source>
</reference>
<dbReference type="Pfam" id="PF02245">
    <property type="entry name" value="Pur_DNA_glyco"/>
    <property type="match status" value="1"/>
</dbReference>
<evidence type="ECO:0000256" key="3">
    <source>
        <dbReference type="ARBA" id="ARBA00022801"/>
    </source>
</evidence>
<dbReference type="InterPro" id="IPR003180">
    <property type="entry name" value="MPG"/>
</dbReference>
<dbReference type="NCBIfam" id="TIGR00567">
    <property type="entry name" value="3mg"/>
    <property type="match status" value="1"/>
</dbReference>
<keyword evidence="2 5" id="KW-0227">DNA damage</keyword>
<dbReference type="HAMAP" id="MF_00527">
    <property type="entry name" value="3MGH"/>
    <property type="match status" value="1"/>
</dbReference>
<evidence type="ECO:0000313" key="7">
    <source>
        <dbReference type="Proteomes" id="UP000011863"/>
    </source>
</evidence>
<dbReference type="InterPro" id="IPR036995">
    <property type="entry name" value="MPG_sf"/>
</dbReference>
<keyword evidence="7" id="KW-1185">Reference proteome</keyword>
<comment type="similarity">
    <text evidence="1 5">Belongs to the DNA glycosylase MPG family.</text>
</comment>
<dbReference type="GO" id="GO:0003677">
    <property type="term" value="F:DNA binding"/>
    <property type="evidence" value="ECO:0007669"/>
    <property type="project" value="InterPro"/>
</dbReference>
<keyword evidence="4 5" id="KW-0234">DNA repair</keyword>
<keyword evidence="6" id="KW-0326">Glycosidase</keyword>
<evidence type="ECO:0000256" key="2">
    <source>
        <dbReference type="ARBA" id="ARBA00022763"/>
    </source>
</evidence>
<dbReference type="AlphaFoldDB" id="A0A6C7EB19"/>
<organism evidence="6 7">
    <name type="scientific">Ilumatobacter coccineus (strain NBRC 103263 / KCTC 29153 / YM16-304)</name>
    <dbReference type="NCBI Taxonomy" id="1313172"/>
    <lineage>
        <taxon>Bacteria</taxon>
        <taxon>Bacillati</taxon>
        <taxon>Actinomycetota</taxon>
        <taxon>Acidimicrobiia</taxon>
        <taxon>Acidimicrobiales</taxon>
        <taxon>Ilumatobacteraceae</taxon>
        <taxon>Ilumatobacter</taxon>
    </lineage>
</organism>
<dbReference type="RefSeq" id="WP_015441646.1">
    <property type="nucleotide sequence ID" value="NC_020520.1"/>
</dbReference>
<dbReference type="PANTHER" id="PTHR10429">
    <property type="entry name" value="DNA-3-METHYLADENINE GLYCOSYLASE"/>
    <property type="match status" value="1"/>
</dbReference>
<dbReference type="GO" id="GO:0006284">
    <property type="term" value="P:base-excision repair"/>
    <property type="evidence" value="ECO:0007669"/>
    <property type="project" value="InterPro"/>
</dbReference>
<dbReference type="Proteomes" id="UP000011863">
    <property type="component" value="Chromosome"/>
</dbReference>
<sequence length="190" mass="20056">MAAIRRTDLARSASVVAPWLLNKLLVSTVDGRTVAGRIAEVEAYEQDDPASHTFGGRTARNEVMFGRAGHLYVYLSYGIHFCANVVTGPEGSGEAVLIRSVAIESGLDDAAARRGDRPRRELSNGPGKLCQAFGVGLPHDGADLLAGGPVRLLDDGVAPPPHPLVGPRIGISKGVDTPWRFRVPAEGPTT</sequence>
<dbReference type="GO" id="GO:0003905">
    <property type="term" value="F:alkylbase DNA N-glycosylase activity"/>
    <property type="evidence" value="ECO:0007669"/>
    <property type="project" value="InterPro"/>
</dbReference>
<protein>
    <recommendedName>
        <fullName evidence="5">Putative 3-methyladenine DNA glycosylase</fullName>
        <ecNumber evidence="5">3.2.2.-</ecNumber>
    </recommendedName>
</protein>
<keyword evidence="3 5" id="KW-0378">Hydrolase</keyword>
<dbReference type="PANTHER" id="PTHR10429:SF0">
    <property type="entry name" value="DNA-3-METHYLADENINE GLYCOSYLASE"/>
    <property type="match status" value="1"/>
</dbReference>
<proteinExistence type="inferred from homology"/>
<dbReference type="OrthoDB" id="9794313at2"/>
<dbReference type="CDD" id="cd00540">
    <property type="entry name" value="AAG"/>
    <property type="match status" value="1"/>
</dbReference>
<dbReference type="InterPro" id="IPR011034">
    <property type="entry name" value="Formyl_transferase-like_C_sf"/>
</dbReference>
<dbReference type="KEGG" id="aym:YM304_20850"/>
<name>A0A6C7EB19_ILUCY</name>
<dbReference type="NCBIfam" id="NF002003">
    <property type="entry name" value="PRK00802.1-3"/>
    <property type="match status" value="1"/>
</dbReference>
<dbReference type="EC" id="3.2.2.-" evidence="5"/>
<evidence type="ECO:0000256" key="4">
    <source>
        <dbReference type="ARBA" id="ARBA00023204"/>
    </source>
</evidence>
<dbReference type="Gene3D" id="3.10.300.10">
    <property type="entry name" value="Methylpurine-DNA glycosylase (MPG)"/>
    <property type="match status" value="1"/>
</dbReference>
<accession>A0A6C7EB19</accession>
<dbReference type="EMBL" id="AP012057">
    <property type="protein sequence ID" value="BAN02399.1"/>
    <property type="molecule type" value="Genomic_DNA"/>
</dbReference>
<evidence type="ECO:0000313" key="6">
    <source>
        <dbReference type="EMBL" id="BAN02399.1"/>
    </source>
</evidence>
<dbReference type="SUPFAM" id="SSF50486">
    <property type="entry name" value="FMT C-terminal domain-like"/>
    <property type="match status" value="1"/>
</dbReference>
<evidence type="ECO:0000256" key="5">
    <source>
        <dbReference type="HAMAP-Rule" id="MF_00527"/>
    </source>
</evidence>
<gene>
    <name evidence="6" type="ORF">YM304_20850</name>
</gene>
<evidence type="ECO:0000256" key="1">
    <source>
        <dbReference type="ARBA" id="ARBA00009232"/>
    </source>
</evidence>